<keyword evidence="3" id="KW-1185">Reference proteome</keyword>
<dbReference type="Pfam" id="PF01850">
    <property type="entry name" value="PIN"/>
    <property type="match status" value="1"/>
</dbReference>
<evidence type="ECO:0000259" key="1">
    <source>
        <dbReference type="Pfam" id="PF01850"/>
    </source>
</evidence>
<dbReference type="Proteomes" id="UP001556709">
    <property type="component" value="Unassembled WGS sequence"/>
</dbReference>
<dbReference type="SUPFAM" id="SSF88723">
    <property type="entry name" value="PIN domain-like"/>
    <property type="match status" value="1"/>
</dbReference>
<feature type="domain" description="PIN" evidence="1">
    <location>
        <begin position="4"/>
        <end position="126"/>
    </location>
</feature>
<evidence type="ECO:0000313" key="2">
    <source>
        <dbReference type="EMBL" id="MEX0469702.1"/>
    </source>
</evidence>
<dbReference type="RefSeq" id="WP_367959406.1">
    <property type="nucleotide sequence ID" value="NZ_JBAKFK010000004.1"/>
</dbReference>
<name>A0ABV3TDH8_9GAMM</name>
<evidence type="ECO:0000313" key="3">
    <source>
        <dbReference type="Proteomes" id="UP001556709"/>
    </source>
</evidence>
<protein>
    <submittedName>
        <fullName evidence="2">PIN domain-containing protein</fullName>
    </submittedName>
</protein>
<accession>A0ABV3TDH8</accession>
<organism evidence="2 3">
    <name type="scientific">Spiribacter pallidus</name>
    <dbReference type="NCBI Taxonomy" id="1987936"/>
    <lineage>
        <taxon>Bacteria</taxon>
        <taxon>Pseudomonadati</taxon>
        <taxon>Pseudomonadota</taxon>
        <taxon>Gammaproteobacteria</taxon>
        <taxon>Chromatiales</taxon>
        <taxon>Ectothiorhodospiraceae</taxon>
        <taxon>Spiribacter</taxon>
    </lineage>
</organism>
<comment type="caution">
    <text evidence="2">The sequence shown here is derived from an EMBL/GenBank/DDBJ whole genome shotgun (WGS) entry which is preliminary data.</text>
</comment>
<dbReference type="EMBL" id="JBAKFM010000004">
    <property type="protein sequence ID" value="MEX0469702.1"/>
    <property type="molecule type" value="Genomic_DNA"/>
</dbReference>
<proteinExistence type="predicted"/>
<sequence>MMVIADSGFWVALFNSKDRWHERARQWLAGYGGQLICTWPVLTEASHLIGSYLGPEISRRFVGAVQQGACEIFPLAHSELPRMTALMRQYQDLPMDLADASLVVVAECLGHGRIVSTDERDFQAYRWKRHYPFNNLLAPLTRPF</sequence>
<dbReference type="Gene3D" id="3.40.50.1010">
    <property type="entry name" value="5'-nuclease"/>
    <property type="match status" value="1"/>
</dbReference>
<gene>
    <name evidence="2" type="ORF">V6X73_08185</name>
</gene>
<reference evidence="2 3" key="1">
    <citation type="submission" date="2024-02" db="EMBL/GenBank/DDBJ databases">
        <title>New especies of Spiribacter isolated from saline water.</title>
        <authorList>
            <person name="Leon M.J."/>
            <person name="De La Haba R."/>
            <person name="Sanchez-Porro C."/>
            <person name="Ventosa A."/>
        </authorList>
    </citation>
    <scope>NUCLEOTIDE SEQUENCE [LARGE SCALE GENOMIC DNA]</scope>
    <source>
        <strain evidence="3">ag22IC6-390</strain>
    </source>
</reference>
<dbReference type="InterPro" id="IPR029060">
    <property type="entry name" value="PIN-like_dom_sf"/>
</dbReference>
<dbReference type="InterPro" id="IPR002716">
    <property type="entry name" value="PIN_dom"/>
</dbReference>